<keyword evidence="7" id="KW-1185">Reference proteome</keyword>
<dbReference type="Gene3D" id="3.40.50.2000">
    <property type="entry name" value="Glycogen Phosphorylase B"/>
    <property type="match status" value="2"/>
</dbReference>
<dbReference type="RefSeq" id="WP_150723487.1">
    <property type="nucleotide sequence ID" value="NZ_CABPRV010000017.1"/>
</dbReference>
<feature type="domain" description="Glycosyltransferase subfamily 4-like N-terminal" evidence="5">
    <location>
        <begin position="14"/>
        <end position="163"/>
    </location>
</feature>
<dbReference type="EMBL" id="CABPRV010000017">
    <property type="protein sequence ID" value="VVE55416.1"/>
    <property type="molecule type" value="Genomic_DNA"/>
</dbReference>
<evidence type="ECO:0000256" key="1">
    <source>
        <dbReference type="ARBA" id="ARBA00022676"/>
    </source>
</evidence>
<evidence type="ECO:0000313" key="6">
    <source>
        <dbReference type="EMBL" id="VVE55416.1"/>
    </source>
</evidence>
<keyword evidence="1" id="KW-0328">Glycosyltransferase</keyword>
<organism evidence="6 7">
    <name type="scientific">Pandoraea capi</name>
    <dbReference type="NCBI Taxonomy" id="2508286"/>
    <lineage>
        <taxon>Bacteria</taxon>
        <taxon>Pseudomonadati</taxon>
        <taxon>Pseudomonadota</taxon>
        <taxon>Betaproteobacteria</taxon>
        <taxon>Burkholderiales</taxon>
        <taxon>Burkholderiaceae</taxon>
        <taxon>Pandoraea</taxon>
    </lineage>
</organism>
<name>A0ABY6WC73_9BURK</name>
<feature type="compositionally biased region" description="Basic residues" evidence="3">
    <location>
        <begin position="393"/>
        <end position="404"/>
    </location>
</feature>
<proteinExistence type="predicted"/>
<evidence type="ECO:0000256" key="3">
    <source>
        <dbReference type="SAM" id="MobiDB-lite"/>
    </source>
</evidence>
<dbReference type="SUPFAM" id="SSF53756">
    <property type="entry name" value="UDP-Glycosyltransferase/glycogen phosphorylase"/>
    <property type="match status" value="1"/>
</dbReference>
<dbReference type="InterPro" id="IPR001296">
    <property type="entry name" value="Glyco_trans_1"/>
</dbReference>
<feature type="domain" description="Glycosyl transferase family 1" evidence="4">
    <location>
        <begin position="186"/>
        <end position="343"/>
    </location>
</feature>
<protein>
    <submittedName>
        <fullName evidence="6">Glycosyl transferase family 1</fullName>
    </submittedName>
</protein>
<dbReference type="GO" id="GO:0016740">
    <property type="term" value="F:transferase activity"/>
    <property type="evidence" value="ECO:0007669"/>
    <property type="project" value="UniProtKB-KW"/>
</dbReference>
<accession>A0ABY6WC73</accession>
<evidence type="ECO:0000313" key="7">
    <source>
        <dbReference type="Proteomes" id="UP000366065"/>
    </source>
</evidence>
<sequence length="404" mass="44616">MKILYTNFHVGCGGGQDTYVRELALAMRRDHRITVATPPGSWLGEQVARLPGITAVSIDFKPRWHSFWRETLRLRRLIRDNQFDVVHVNGSPDHRQVMLAVAGLATRPEIVFTKHNTYPANSLGNRLRARFGTSRTIAVSDYVQSMLERDSAYPNIVVVKHGVRAPRTEPLSEDERLRRRAALLGAKDDSIVLGSAAGTGAAKGWADLVTALTLLPEATRRRFRVWLAGTDPSLEQRAMVEQCGLDAQILFTGSINHVHHLLAATDVAFVLSYHESLSYACREAMAAGCASLVTNVGGLPENVTPWVDGWIVPPRDPHAIANVLMHIADKPERTRHMGHMARQKGATEFDFDDFVAATHAVYVDAVSSRMAPMAPMALTASMEAHRSSIASPQRRKRRTAKQAA</sequence>
<dbReference type="InterPro" id="IPR028098">
    <property type="entry name" value="Glyco_trans_4-like_N"/>
</dbReference>
<dbReference type="PANTHER" id="PTHR12526:SF510">
    <property type="entry name" value="D-INOSITOL 3-PHOSPHATE GLYCOSYLTRANSFERASE"/>
    <property type="match status" value="1"/>
</dbReference>
<feature type="region of interest" description="Disordered" evidence="3">
    <location>
        <begin position="384"/>
        <end position="404"/>
    </location>
</feature>
<gene>
    <name evidence="6" type="ORF">PCA20602_05017</name>
</gene>
<dbReference type="Proteomes" id="UP000366065">
    <property type="component" value="Unassembled WGS sequence"/>
</dbReference>
<dbReference type="Pfam" id="PF00534">
    <property type="entry name" value="Glycos_transf_1"/>
    <property type="match status" value="1"/>
</dbReference>
<keyword evidence="2 6" id="KW-0808">Transferase</keyword>
<comment type="caution">
    <text evidence="6">The sequence shown here is derived from an EMBL/GenBank/DDBJ whole genome shotgun (WGS) entry which is preliminary data.</text>
</comment>
<evidence type="ECO:0000256" key="2">
    <source>
        <dbReference type="ARBA" id="ARBA00022679"/>
    </source>
</evidence>
<evidence type="ECO:0000259" key="5">
    <source>
        <dbReference type="Pfam" id="PF13439"/>
    </source>
</evidence>
<reference evidence="6 7" key="1">
    <citation type="submission" date="2019-08" db="EMBL/GenBank/DDBJ databases">
        <authorList>
            <person name="Peeters C."/>
        </authorList>
    </citation>
    <scope>NUCLEOTIDE SEQUENCE [LARGE SCALE GENOMIC DNA]</scope>
    <source>
        <strain evidence="6 7">LMG 20602</strain>
    </source>
</reference>
<evidence type="ECO:0000259" key="4">
    <source>
        <dbReference type="Pfam" id="PF00534"/>
    </source>
</evidence>
<dbReference type="Pfam" id="PF13439">
    <property type="entry name" value="Glyco_transf_4"/>
    <property type="match status" value="1"/>
</dbReference>
<dbReference type="PANTHER" id="PTHR12526">
    <property type="entry name" value="GLYCOSYLTRANSFERASE"/>
    <property type="match status" value="1"/>
</dbReference>